<feature type="non-terminal residue" evidence="1">
    <location>
        <position position="1"/>
    </location>
</feature>
<organism evidence="1">
    <name type="scientific">marine sediment metagenome</name>
    <dbReference type="NCBI Taxonomy" id="412755"/>
    <lineage>
        <taxon>unclassified sequences</taxon>
        <taxon>metagenomes</taxon>
        <taxon>ecological metagenomes</taxon>
    </lineage>
</organism>
<dbReference type="AlphaFoldDB" id="A0A0F9K5W8"/>
<dbReference type="EMBL" id="LAZR01014439">
    <property type="protein sequence ID" value="KKM17488.1"/>
    <property type="molecule type" value="Genomic_DNA"/>
</dbReference>
<comment type="caution">
    <text evidence="1">The sequence shown here is derived from an EMBL/GenBank/DDBJ whole genome shotgun (WGS) entry which is preliminary data.</text>
</comment>
<protein>
    <submittedName>
        <fullName evidence="1">Uncharacterized protein</fullName>
    </submittedName>
</protein>
<proteinExistence type="predicted"/>
<evidence type="ECO:0000313" key="1">
    <source>
        <dbReference type="EMBL" id="KKM17488.1"/>
    </source>
</evidence>
<accession>A0A0F9K5W8</accession>
<name>A0A0F9K5W8_9ZZZZ</name>
<reference evidence="1" key="1">
    <citation type="journal article" date="2015" name="Nature">
        <title>Complex archaea that bridge the gap between prokaryotes and eukaryotes.</title>
        <authorList>
            <person name="Spang A."/>
            <person name="Saw J.H."/>
            <person name="Jorgensen S.L."/>
            <person name="Zaremba-Niedzwiedzka K."/>
            <person name="Martijn J."/>
            <person name="Lind A.E."/>
            <person name="van Eijk R."/>
            <person name="Schleper C."/>
            <person name="Guy L."/>
            <person name="Ettema T.J."/>
        </authorList>
    </citation>
    <scope>NUCLEOTIDE SEQUENCE</scope>
</reference>
<gene>
    <name evidence="1" type="ORF">LCGC14_1675280</name>
</gene>
<sequence>VGPGAAEHDLTQIGTGEPYPTRGAWCIRPVTPVDMVLHIRDHGIT</sequence>